<dbReference type="InterPro" id="IPR002921">
    <property type="entry name" value="Fungal_lipase-type"/>
</dbReference>
<dbReference type="RefSeq" id="WP_043250818.1">
    <property type="nucleotide sequence ID" value="NZ_HG322950.1"/>
</dbReference>
<dbReference type="PANTHER" id="PTHR45856">
    <property type="entry name" value="ALPHA/BETA-HYDROLASES SUPERFAMILY PROTEIN"/>
    <property type="match status" value="1"/>
</dbReference>
<dbReference type="EMBL" id="HG322950">
    <property type="protein sequence ID" value="CDF83106.1"/>
    <property type="molecule type" value="Genomic_DNA"/>
</dbReference>
<dbReference type="KEGG" id="pkc:PKB_1748"/>
<dbReference type="eggNOG" id="COG3675">
    <property type="taxonomic scope" value="Bacteria"/>
</dbReference>
<dbReference type="InterPro" id="IPR029058">
    <property type="entry name" value="AB_hydrolase_fold"/>
</dbReference>
<dbReference type="SUPFAM" id="SSF53474">
    <property type="entry name" value="alpha/beta-Hydrolases"/>
    <property type="match status" value="1"/>
</dbReference>
<feature type="domain" description="Fungal lipase-type" evidence="1">
    <location>
        <begin position="204"/>
        <end position="366"/>
    </location>
</feature>
<reference evidence="2 3" key="1">
    <citation type="submission" date="2013-03" db="EMBL/GenBank/DDBJ databases">
        <authorList>
            <person name="Linke B."/>
        </authorList>
    </citation>
    <scope>NUCLEOTIDE SEQUENCE [LARGE SCALE GENOMIC DNA]</scope>
    <source>
        <strain evidence="2 3">B13</strain>
    </source>
</reference>
<name>A0A024HE43_PSEKB</name>
<evidence type="ECO:0000259" key="1">
    <source>
        <dbReference type="Pfam" id="PF01764"/>
    </source>
</evidence>
<reference evidence="2 3" key="2">
    <citation type="submission" date="2014-05" db="EMBL/GenBank/DDBJ databases">
        <title>Genome sequence of the 3-chlorobenzoate degrading bacterium Pseudomonas knackmussii B13 shows multiple evidence for horizontal gene transfer.</title>
        <authorList>
            <person name="Miyazaki R."/>
            <person name="Bertelli C."/>
            <person name="Falquet L."/>
            <person name="Robinson-Rechavi M."/>
            <person name="Gharib W."/>
            <person name="Roy S."/>
            <person name="Van der Meer J.R."/>
        </authorList>
    </citation>
    <scope>NUCLEOTIDE SEQUENCE [LARGE SCALE GENOMIC DNA]</scope>
    <source>
        <strain evidence="2 3">B13</strain>
    </source>
</reference>
<proteinExistence type="predicted"/>
<dbReference type="OrthoDB" id="5562330at2"/>
<dbReference type="Proteomes" id="UP000025241">
    <property type="component" value="Chromosome I"/>
</dbReference>
<organism evidence="2 3">
    <name type="scientific">Pseudomonas knackmussii (strain DSM 6978 / CCUG 54928 / LMG 23759 / B13)</name>
    <dbReference type="NCBI Taxonomy" id="1301098"/>
    <lineage>
        <taxon>Bacteria</taxon>
        <taxon>Pseudomonadati</taxon>
        <taxon>Pseudomonadota</taxon>
        <taxon>Gammaproteobacteria</taxon>
        <taxon>Pseudomonadales</taxon>
        <taxon>Pseudomonadaceae</taxon>
        <taxon>Pseudomonas</taxon>
    </lineage>
</organism>
<evidence type="ECO:0000313" key="3">
    <source>
        <dbReference type="Proteomes" id="UP000025241"/>
    </source>
</evidence>
<dbReference type="PANTHER" id="PTHR45856:SF24">
    <property type="entry name" value="FUNGAL LIPASE-LIKE DOMAIN-CONTAINING PROTEIN"/>
    <property type="match status" value="1"/>
</dbReference>
<dbReference type="Gene3D" id="3.40.50.1820">
    <property type="entry name" value="alpha/beta hydrolase"/>
    <property type="match status" value="1"/>
</dbReference>
<dbReference type="GO" id="GO:0006629">
    <property type="term" value="P:lipid metabolic process"/>
    <property type="evidence" value="ECO:0007669"/>
    <property type="project" value="InterPro"/>
</dbReference>
<dbReference type="AlphaFoldDB" id="A0A024HE43"/>
<keyword evidence="3" id="KW-1185">Reference proteome</keyword>
<accession>A0A024HE43</accession>
<dbReference type="InterPro" id="IPR051218">
    <property type="entry name" value="Sec_MonoDiacylglyc_Lipase"/>
</dbReference>
<protein>
    <recommendedName>
        <fullName evidence="1">Fungal lipase-type domain-containing protein</fullName>
    </recommendedName>
</protein>
<dbReference type="PATRIC" id="fig|1301098.3.peg.1742"/>
<dbReference type="Pfam" id="PF01764">
    <property type="entry name" value="Lipase_3"/>
    <property type="match status" value="1"/>
</dbReference>
<sequence length="498" mass="55023">MPHTSFLSHWQQFAAPLFAALASCSSAPRNFPQPTAEELAYSSGDTSFKGFDLQEAKDAIEFCVDLDSQDDRLFTREALKDAQNSPEQRQTLEANLQGFTPQLDPARWNLKPLFDSRQAMADAYLAYKQLPAQASGDLAEDDLRHWHKLFEDLEKRAESLKIDMASLMDSSVIYNDPRLNGFGPWQNAWVLYQGLGVNAGRFAVAIRGTVMSSHPSVVDDVYFQPAYARSFLSKHFQLTDHPGAAVHSGFAHATFSTLLDLRFGILPALEKQVPPGAVVYVIGHSQGAGIATLVHAALHYGMLAGDVRGDNALGLKSKRYRLKSYQFAQPKPGDMGFSASFARITQATDNAFVINNDLDPIVQVPLTLQTVGDLSTDFRTQSLLSRAVRGISTFGIYIRRGLGHVLEKHTRESSAGYAYYYNYLQLAGPDRKLEQIAVSPSWNFTSAGRVMWVYGQKPPAANSKDDFYQHHATTYRTLLDQLASPTPPAVQPLAGVEP</sequence>
<evidence type="ECO:0000313" key="2">
    <source>
        <dbReference type="EMBL" id="CDF83106.1"/>
    </source>
</evidence>
<dbReference type="HOGENOM" id="CLU_547325_0_0_6"/>
<gene>
    <name evidence="2" type="ORF">PKB_1748</name>
</gene>